<dbReference type="STRING" id="3818.A0A444ZDW4"/>
<accession>A0A444ZDW4</accession>
<proteinExistence type="predicted"/>
<evidence type="ECO:0000313" key="5">
    <source>
        <dbReference type="Proteomes" id="UP000289738"/>
    </source>
</evidence>
<dbReference type="PANTHER" id="PTHR42721">
    <property type="entry name" value="SUGAR HYDROLASE-RELATED"/>
    <property type="match status" value="1"/>
</dbReference>
<dbReference type="GO" id="GO:0046556">
    <property type="term" value="F:alpha-L-arabinofuranosidase activity"/>
    <property type="evidence" value="ECO:0007669"/>
    <property type="project" value="TreeGrafter"/>
</dbReference>
<feature type="domain" description="Glycoside hydrolase family 3 N-terminal" evidence="2">
    <location>
        <begin position="1"/>
        <end position="62"/>
    </location>
</feature>
<dbReference type="Proteomes" id="UP000289738">
    <property type="component" value="Chromosome B04"/>
</dbReference>
<feature type="domain" description="Aminotransferase-like plant mobile" evidence="3">
    <location>
        <begin position="91"/>
        <end position="155"/>
    </location>
</feature>
<dbReference type="SUPFAM" id="SSF51445">
    <property type="entry name" value="(Trans)glycosidases"/>
    <property type="match status" value="1"/>
</dbReference>
<keyword evidence="5" id="KW-1185">Reference proteome</keyword>
<dbReference type="AlphaFoldDB" id="A0A444ZDW4"/>
<dbReference type="InterPro" id="IPR019557">
    <property type="entry name" value="AminoTfrase-like_pln_mobile"/>
</dbReference>
<evidence type="ECO:0000259" key="2">
    <source>
        <dbReference type="Pfam" id="PF00933"/>
    </source>
</evidence>
<reference evidence="4 5" key="1">
    <citation type="submission" date="2019-01" db="EMBL/GenBank/DDBJ databases">
        <title>Sequencing of cultivated peanut Arachis hypogaea provides insights into genome evolution and oil improvement.</title>
        <authorList>
            <person name="Chen X."/>
        </authorList>
    </citation>
    <scope>NUCLEOTIDE SEQUENCE [LARGE SCALE GENOMIC DNA]</scope>
    <source>
        <strain evidence="5">cv. Fuhuasheng</strain>
        <tissue evidence="4">Leaves</tissue>
    </source>
</reference>
<dbReference type="InterPro" id="IPR001764">
    <property type="entry name" value="Glyco_hydro_3_N"/>
</dbReference>
<evidence type="ECO:0000259" key="3">
    <source>
        <dbReference type="Pfam" id="PF10536"/>
    </source>
</evidence>
<dbReference type="GO" id="GO:0031222">
    <property type="term" value="P:arabinan catabolic process"/>
    <property type="evidence" value="ECO:0007669"/>
    <property type="project" value="TreeGrafter"/>
</dbReference>
<dbReference type="InterPro" id="IPR044993">
    <property type="entry name" value="BXL"/>
</dbReference>
<evidence type="ECO:0000256" key="1">
    <source>
        <dbReference type="ARBA" id="ARBA00022801"/>
    </source>
</evidence>
<name>A0A444ZDW4_ARAHY</name>
<sequence length="210" mass="23276">MCSYNQVNGKPTCADPDLLKGVIRDKWKLNGYIVSDCDSVDVFFKNQHYTKTPEEAAAKSILAAHQCVTSMRRQHGMSLDDRIMLYLQMAGLYHIARLNETWFILDEPLVSAFVGRWRPKTHTFHMLFGECTIMLQDVAYQLGLPINGAPTIGIASSPKGRVSPISPSRLQFRLAAKDEDATKAASCVITSIADEAPKGTKLEQVGTVED</sequence>
<dbReference type="GO" id="GO:0009044">
    <property type="term" value="F:xylan 1,4-beta-xylosidase activity"/>
    <property type="evidence" value="ECO:0007669"/>
    <property type="project" value="InterPro"/>
</dbReference>
<comment type="caution">
    <text evidence="4">The sequence shown here is derived from an EMBL/GenBank/DDBJ whole genome shotgun (WGS) entry which is preliminary data.</text>
</comment>
<dbReference type="GO" id="GO:0048046">
    <property type="term" value="C:apoplast"/>
    <property type="evidence" value="ECO:0007669"/>
    <property type="project" value="TreeGrafter"/>
</dbReference>
<dbReference type="EMBL" id="SDMP01000014">
    <property type="protein sequence ID" value="RYR12357.1"/>
    <property type="molecule type" value="Genomic_DNA"/>
</dbReference>
<dbReference type="Pfam" id="PF10536">
    <property type="entry name" value="PMD"/>
    <property type="match status" value="1"/>
</dbReference>
<dbReference type="Pfam" id="PF00933">
    <property type="entry name" value="Glyco_hydro_3"/>
    <property type="match status" value="1"/>
</dbReference>
<protein>
    <recommendedName>
        <fullName evidence="6">Glycoside hydrolase family 3 N-terminal domain-containing protein</fullName>
    </recommendedName>
</protein>
<evidence type="ECO:0008006" key="6">
    <source>
        <dbReference type="Google" id="ProtNLM"/>
    </source>
</evidence>
<evidence type="ECO:0000313" key="4">
    <source>
        <dbReference type="EMBL" id="RYR12357.1"/>
    </source>
</evidence>
<dbReference type="PANTHER" id="PTHR42721:SF14">
    <property type="entry name" value="BETA-D-XYLOSIDASE 4-RELATED"/>
    <property type="match status" value="1"/>
</dbReference>
<dbReference type="InterPro" id="IPR017853">
    <property type="entry name" value="GH"/>
</dbReference>
<gene>
    <name evidence="4" type="ORF">Ahy_B04g069895</name>
</gene>
<dbReference type="InterPro" id="IPR036962">
    <property type="entry name" value="Glyco_hydro_3_N_sf"/>
</dbReference>
<keyword evidence="1" id="KW-0378">Hydrolase</keyword>
<dbReference type="GO" id="GO:0045493">
    <property type="term" value="P:xylan catabolic process"/>
    <property type="evidence" value="ECO:0007669"/>
    <property type="project" value="InterPro"/>
</dbReference>
<organism evidence="4 5">
    <name type="scientific">Arachis hypogaea</name>
    <name type="common">Peanut</name>
    <dbReference type="NCBI Taxonomy" id="3818"/>
    <lineage>
        <taxon>Eukaryota</taxon>
        <taxon>Viridiplantae</taxon>
        <taxon>Streptophyta</taxon>
        <taxon>Embryophyta</taxon>
        <taxon>Tracheophyta</taxon>
        <taxon>Spermatophyta</taxon>
        <taxon>Magnoliopsida</taxon>
        <taxon>eudicotyledons</taxon>
        <taxon>Gunneridae</taxon>
        <taxon>Pentapetalae</taxon>
        <taxon>rosids</taxon>
        <taxon>fabids</taxon>
        <taxon>Fabales</taxon>
        <taxon>Fabaceae</taxon>
        <taxon>Papilionoideae</taxon>
        <taxon>50 kb inversion clade</taxon>
        <taxon>dalbergioids sensu lato</taxon>
        <taxon>Dalbergieae</taxon>
        <taxon>Pterocarpus clade</taxon>
        <taxon>Arachis</taxon>
    </lineage>
</organism>
<dbReference type="Gene3D" id="3.20.20.300">
    <property type="entry name" value="Glycoside hydrolase, family 3, N-terminal domain"/>
    <property type="match status" value="1"/>
</dbReference>